<keyword evidence="3" id="KW-0597">Phosphoprotein</keyword>
<dbReference type="CDD" id="cd19543">
    <property type="entry name" value="DCL_NRPS"/>
    <property type="match status" value="2"/>
</dbReference>
<dbReference type="InterPro" id="IPR042099">
    <property type="entry name" value="ANL_N_sf"/>
</dbReference>
<dbReference type="Pfam" id="PF00550">
    <property type="entry name" value="PP-binding"/>
    <property type="match status" value="2"/>
</dbReference>
<dbReference type="InterPro" id="IPR010071">
    <property type="entry name" value="AA_adenyl_dom"/>
</dbReference>
<evidence type="ECO:0000256" key="1">
    <source>
        <dbReference type="ARBA" id="ARBA00001957"/>
    </source>
</evidence>
<gene>
    <name evidence="6" type="ORF">J3U87_32655</name>
</gene>
<dbReference type="FunFam" id="1.10.1200.10:FF:000005">
    <property type="entry name" value="Nonribosomal peptide synthetase 1"/>
    <property type="match status" value="1"/>
</dbReference>
<evidence type="ECO:0000256" key="2">
    <source>
        <dbReference type="ARBA" id="ARBA00022450"/>
    </source>
</evidence>
<dbReference type="Pfam" id="PF13193">
    <property type="entry name" value="AMP-binding_C"/>
    <property type="match status" value="2"/>
</dbReference>
<dbReference type="InterPro" id="IPR020845">
    <property type="entry name" value="AMP-binding_CS"/>
</dbReference>
<evidence type="ECO:0000256" key="3">
    <source>
        <dbReference type="ARBA" id="ARBA00022553"/>
    </source>
</evidence>
<dbReference type="SUPFAM" id="SSF56801">
    <property type="entry name" value="Acetyl-CoA synthetase-like"/>
    <property type="match status" value="2"/>
</dbReference>
<evidence type="ECO:0000259" key="5">
    <source>
        <dbReference type="PROSITE" id="PS50075"/>
    </source>
</evidence>
<evidence type="ECO:0000313" key="7">
    <source>
        <dbReference type="Proteomes" id="UP000663929"/>
    </source>
</evidence>
<dbReference type="PANTHER" id="PTHR45527">
    <property type="entry name" value="NONRIBOSOMAL PEPTIDE SYNTHETASE"/>
    <property type="match status" value="1"/>
</dbReference>
<dbReference type="InterPro" id="IPR001031">
    <property type="entry name" value="Thioesterase"/>
</dbReference>
<feature type="domain" description="Carrier" evidence="5">
    <location>
        <begin position="994"/>
        <end position="1068"/>
    </location>
</feature>
<dbReference type="GO" id="GO:0043041">
    <property type="term" value="P:amino acid activation for nonribosomal peptide biosynthetic process"/>
    <property type="evidence" value="ECO:0007669"/>
    <property type="project" value="TreeGrafter"/>
</dbReference>
<dbReference type="Gene3D" id="3.30.300.30">
    <property type="match status" value="2"/>
</dbReference>
<dbReference type="CDD" id="cd05930">
    <property type="entry name" value="A_NRPS"/>
    <property type="match status" value="2"/>
</dbReference>
<accession>A0A8A4TN88</accession>
<dbReference type="PROSITE" id="PS00012">
    <property type="entry name" value="PHOSPHOPANTETHEINE"/>
    <property type="match status" value="1"/>
</dbReference>
<dbReference type="EMBL" id="CP071793">
    <property type="protein sequence ID" value="QTD50361.1"/>
    <property type="molecule type" value="Genomic_DNA"/>
</dbReference>
<dbReference type="Pfam" id="PF00501">
    <property type="entry name" value="AMP-binding"/>
    <property type="match status" value="2"/>
</dbReference>
<dbReference type="Gene3D" id="2.30.38.10">
    <property type="entry name" value="Luciferase, Domain 3"/>
    <property type="match status" value="1"/>
</dbReference>
<keyword evidence="2" id="KW-0596">Phosphopantetheine</keyword>
<feature type="domain" description="Carrier" evidence="5">
    <location>
        <begin position="2143"/>
        <end position="2218"/>
    </location>
</feature>
<sequence length="2479" mass="276364">MNQQIKKNIEDIYELTPIQEGLLFHTVYAPGSGAYLQQYSFELQGPWRPELLRRAWEILVARHPILRTSFHWEKTPKPLQVVHKAVDLPWTELDWRERSQAGRRTDLEALMARERAEDLDTKRPPLMRLTLIRTGPHACILVWSFHHLLLDGWSMARVMAEVGQLWHQLDAGKTPSLAPSTPFRAYVLWLQQQDRAAAQAWWRANLAGFRRPLALMPEREAQLPQDATARYASVASTLPADSIEAARAFCRDRQITLNTFYEAVLALILSRYHGRDDVLFGANMATRPPTLTGSEAIVGPLINTVPVRIRVSGAQTVEDWLHDLQQGALNRERYAFCSLVDIQSWSEVAKGSPLFQIISAFESYPKAKTNEDPESGLRIENVSLKERINYPVSITLVPDDEVRLDITFDRDLFEKAEIQRLHDQVAHLFDRLPKAAAHRLDSISLLSPAEAAILLPPAAPSPAFRDVSAWFSQTVERFPRAVALREGPRTWTYAELEGAVAALTVQLRAELRDSESRVGLCCGRSAEMVVGMLAISAAGGICLPLEPEYPDARLAQWCAETQPALILAERGQVARLRALGNEAVWDLTPAPDTFLDTRTRAYRAEIHPDQGAYLMYTSGSTGKPKSVLIPHRALSNHMAWMKRTYPLAEDDRVLQKTPFTFDASVWEFWAPLLSGAQLVLAPAGAHADLNAMIDIVREAGITVLQLVPSIAQLLFDLPDFAGCTSLRRIFCGGEPLTPSLQQVFFQASGTVQADLINLYGPTETCIDASSWLCRRGCAPCLGFAIDHLRLLVLDRAMRPVPPGIPGEICIGGEGLARGYFGDPVATALKFVPDPFTGPEAPGSRLYRTGDWARRDPCYDGQGAQVAGPLIYQGRLDDQLKINGQRVEAVEIETALCDHPGVRQAAVAIRCLAGEDRDRLLAWVQPRAEKEEDAPGDEAWSRELRQHLEERLPRGWIPSLFTRVTELPRHANGKLDRTRLPNPEPVLTKTAERLEPMTPTERRLTEIWCDLLGIAEIGIHDNFFELGGDSIRCIQIVARAHLAGLRLTPKDMFAQPTIAALATLADNRPSGRGSREPDPGWPDPGRPDPGRPDPGWPDPTTHDFQKEDLLEQEGLETVVDRRSARDPFPLANLTPDRLALLKTQYPDYEDVLRLSPLQEGFLFHTLLEPEQPIYFEQASIELVGELDGAALKEAWQAVINHHTITRTAFAWRDLVDPHQVVLPAVELPWREEDWREMDESDQEARLQRFLDEDRSRGFELSRAPLMRCALFRLSDDRFRFVFSHHHLLMDGWSLPILFRQVLTAHAALLAGIKPSLAAAPPYRAFIHWLAGRDREAARDFWCAELNGFTRPNPLPGAIDMVGPRKDGEGTLRRLHRTLEESTTTALTDWVKFHRVTLNAVVQACWAFLLARYLDQRDIVFGTTVAGRPADLPDAGLIIGPFINTVPVRVRMAHAAVFADLAGEIQHGHMRRGPYDWASLKDIRDWSDVDNGSPLFRTLLVMENTPLERSFPERALGWQIRTVEAHQQTNFPLSAMVVPGPRLGIHLSWRDECFPPGAMPLFLDRLMWLLGEVVHRGDRPLGSWPPMSESERHRVLVTWNQTDRPPTDDGPLHLQIEDRAETAPQAIALRHATGTMTYADLNKHANRLAHHLIGRNLGPEHRIAVCLPRGFDLIVAILGIMKAGAAFVPLDVAQPRARRLGICSDADVDLVITNGNQRESFVERGLDTLLVDGGMGMFGREYEHNPVVAIDPANLAYVLFTSGSTGRPKGIAVTHRNLTHFISWLVTAYPLKSAEGVTLHTSPAFDASLASMFGVLVSGKTLLLVSEGDALGHLADLMDGNREASQPIAMYTGSPAQLEALMQLWRQRTDFRPNIEFILVGGELLKGTTVAALRDLVPNAPLANCYGPTEATVATTYFETKPGHRQPANIPIGRPIANARVYLLDRHMEPVAPGRIGELFIGGDGIARGYLGQSRTTAEAFVPDPFSGEPGARLYRSGDLCRHQADASGDLIFVRRRDSQVQVRGFRVEMGEIERALAEQPGVHTAAVAATRATDGQLELSAFVVPQSPDWECVRGRPLSGEALRRALGEVLPNYMLPLHWFFLDTMPMNANEKTDYRTLKRMVAEGLLEEELEDCDARQNRRSTPRDRFELELIEIWRLVLDRDDLGRDDDFFERGGNSLRAVRLMSQIQSRFRQNQPLREILANSRLADMARLLRLGQDPLPYRPLIALQPIGDHPPLILIHPAGGDSLAYLDLARQFAPDRPVYGVQPKGLEKGDPEAPDTIEAMAQDYATALLQQFPETEFRLAGASFGGLVAYETAAKLVDAGARVAWVGLLDTHLNTEPGEDDDAAIIAAFFEEAPGFSLAELRQIPAEELPARVLRQAAEAGILPADFGETRVRAILEMTRHSMRAVRQYQPRALEVAVTQFRASETSGAEDESLGWRTLLGHRLEVIEVSGNHQSMFRGENAAMLAEQIAKRL</sequence>
<dbReference type="InterPro" id="IPR025110">
    <property type="entry name" value="AMP-bd_C"/>
</dbReference>
<dbReference type="Proteomes" id="UP000663929">
    <property type="component" value="Chromosome"/>
</dbReference>
<evidence type="ECO:0000313" key="6">
    <source>
        <dbReference type="EMBL" id="QTD50361.1"/>
    </source>
</evidence>
<dbReference type="GO" id="GO:0031177">
    <property type="term" value="F:phosphopantetheine binding"/>
    <property type="evidence" value="ECO:0007669"/>
    <property type="project" value="TreeGrafter"/>
</dbReference>
<dbReference type="Gene3D" id="1.10.1200.10">
    <property type="entry name" value="ACP-like"/>
    <property type="match status" value="2"/>
</dbReference>
<dbReference type="Gene3D" id="3.30.559.10">
    <property type="entry name" value="Chloramphenicol acetyltransferase-like domain"/>
    <property type="match status" value="2"/>
</dbReference>
<dbReference type="SUPFAM" id="SSF53474">
    <property type="entry name" value="alpha/beta-Hydrolases"/>
    <property type="match status" value="1"/>
</dbReference>
<dbReference type="KEGG" id="scor:J3U87_32655"/>
<dbReference type="InterPro" id="IPR009081">
    <property type="entry name" value="PP-bd_ACP"/>
</dbReference>
<dbReference type="SMART" id="SM00824">
    <property type="entry name" value="PKS_TE"/>
    <property type="match status" value="1"/>
</dbReference>
<evidence type="ECO:0000256" key="4">
    <source>
        <dbReference type="SAM" id="MobiDB-lite"/>
    </source>
</evidence>
<keyword evidence="7" id="KW-1185">Reference proteome</keyword>
<dbReference type="FunFam" id="3.30.300.30:FF:000015">
    <property type="entry name" value="Nonribosomal peptide synthase SidD"/>
    <property type="match status" value="2"/>
</dbReference>
<dbReference type="Pfam" id="PF00975">
    <property type="entry name" value="Thioesterase"/>
    <property type="match status" value="1"/>
</dbReference>
<organism evidence="6 7">
    <name type="scientific">Sulfidibacter corallicola</name>
    <dbReference type="NCBI Taxonomy" id="2818388"/>
    <lineage>
        <taxon>Bacteria</taxon>
        <taxon>Pseudomonadati</taxon>
        <taxon>Acidobacteriota</taxon>
        <taxon>Holophagae</taxon>
        <taxon>Acanthopleuribacterales</taxon>
        <taxon>Acanthopleuribacteraceae</taxon>
        <taxon>Sulfidibacter</taxon>
    </lineage>
</organism>
<dbReference type="InterPro" id="IPR000873">
    <property type="entry name" value="AMP-dep_synth/lig_dom"/>
</dbReference>
<dbReference type="InterPro" id="IPR036736">
    <property type="entry name" value="ACP-like_sf"/>
</dbReference>
<dbReference type="GO" id="GO:0044550">
    <property type="term" value="P:secondary metabolite biosynthetic process"/>
    <property type="evidence" value="ECO:0007669"/>
    <property type="project" value="TreeGrafter"/>
</dbReference>
<dbReference type="InterPro" id="IPR023213">
    <property type="entry name" value="CAT-like_dom_sf"/>
</dbReference>
<dbReference type="InterPro" id="IPR020802">
    <property type="entry name" value="TesA-like"/>
</dbReference>
<dbReference type="NCBIfam" id="TIGR01733">
    <property type="entry name" value="AA-adenyl-dom"/>
    <property type="match status" value="2"/>
</dbReference>
<dbReference type="Gene3D" id="3.40.50.12780">
    <property type="entry name" value="N-terminal domain of ligase-like"/>
    <property type="match status" value="1"/>
</dbReference>
<dbReference type="PROSITE" id="PS00455">
    <property type="entry name" value="AMP_BINDING"/>
    <property type="match status" value="2"/>
</dbReference>
<dbReference type="GO" id="GO:0005737">
    <property type="term" value="C:cytoplasm"/>
    <property type="evidence" value="ECO:0007669"/>
    <property type="project" value="TreeGrafter"/>
</dbReference>
<dbReference type="PANTHER" id="PTHR45527:SF1">
    <property type="entry name" value="FATTY ACID SYNTHASE"/>
    <property type="match status" value="1"/>
</dbReference>
<dbReference type="Gene3D" id="3.40.50.980">
    <property type="match status" value="2"/>
</dbReference>
<dbReference type="InterPro" id="IPR045851">
    <property type="entry name" value="AMP-bd_C_sf"/>
</dbReference>
<dbReference type="InterPro" id="IPR006162">
    <property type="entry name" value="Ppantetheine_attach_site"/>
</dbReference>
<feature type="region of interest" description="Disordered" evidence="4">
    <location>
        <begin position="1063"/>
        <end position="1105"/>
    </location>
</feature>
<dbReference type="InterPro" id="IPR001242">
    <property type="entry name" value="Condensation_dom"/>
</dbReference>
<dbReference type="InterPro" id="IPR029058">
    <property type="entry name" value="AB_hydrolase_fold"/>
</dbReference>
<comment type="cofactor">
    <cofactor evidence="1">
        <name>pantetheine 4'-phosphate</name>
        <dbReference type="ChEBI" id="CHEBI:47942"/>
    </cofactor>
</comment>
<dbReference type="RefSeq" id="WP_237379993.1">
    <property type="nucleotide sequence ID" value="NZ_CP071793.1"/>
</dbReference>
<dbReference type="Gene3D" id="3.40.50.1820">
    <property type="entry name" value="alpha/beta hydrolase"/>
    <property type="match status" value="1"/>
</dbReference>
<dbReference type="PROSITE" id="PS50075">
    <property type="entry name" value="CARRIER"/>
    <property type="match status" value="2"/>
</dbReference>
<reference evidence="6" key="1">
    <citation type="submission" date="2021-03" db="EMBL/GenBank/DDBJ databases">
        <title>Acanthopleuribacteraceae sp. M133.</title>
        <authorList>
            <person name="Wang G."/>
        </authorList>
    </citation>
    <scope>NUCLEOTIDE SEQUENCE</scope>
    <source>
        <strain evidence="6">M133</strain>
    </source>
</reference>
<dbReference type="SUPFAM" id="SSF47336">
    <property type="entry name" value="ACP-like"/>
    <property type="match status" value="2"/>
</dbReference>
<dbReference type="Gene3D" id="3.30.559.30">
    <property type="entry name" value="Nonribosomal peptide synthetase, condensation domain"/>
    <property type="match status" value="2"/>
</dbReference>
<dbReference type="FunFam" id="3.40.50.980:FF:000001">
    <property type="entry name" value="Non-ribosomal peptide synthetase"/>
    <property type="match status" value="1"/>
</dbReference>
<name>A0A8A4TN88_SULCO</name>
<dbReference type="SUPFAM" id="SSF52777">
    <property type="entry name" value="CoA-dependent acyltransferases"/>
    <property type="match status" value="4"/>
</dbReference>
<proteinExistence type="predicted"/>
<dbReference type="Pfam" id="PF00668">
    <property type="entry name" value="Condensation"/>
    <property type="match status" value="2"/>
</dbReference>
<dbReference type="GO" id="GO:0003824">
    <property type="term" value="F:catalytic activity"/>
    <property type="evidence" value="ECO:0007669"/>
    <property type="project" value="InterPro"/>
</dbReference>
<protein>
    <submittedName>
        <fullName evidence="6">Amino acid adenylation domain-containing protein</fullName>
    </submittedName>
</protein>